<gene>
    <name evidence="1" type="ORF">NMG93_00925</name>
</gene>
<evidence type="ECO:0000313" key="1">
    <source>
        <dbReference type="EMBL" id="UTO26118.1"/>
    </source>
</evidence>
<sequence>MKKLNIRPDTGVYGTYKRISYQPWTALAEFVDNSTQSFYDHKEELFNTKYYKGLEVEIIYREDPSCGDEIKIIDNAFGMDYSDFQRAIILDRPPKNTKGRNEFGMGLKAAACWFGNLWSVETTSLGSYFKYKAEIDIDNLVKYKAETIDVEEKQVSPKDHYTVITIQKLNKKIKGKRIEKKIHELLSSIYRADLRTGDVKIFYNSEQLKFEEVNPHKDESGKTWRKDVEFTIPHWDEELHVKGFIAIRIPGSTRNAGLTLLRRGRVIVGGPEKNYRPYEVFGPSNSYPYQRLYGELEMDDWPVTQAKDAFDWSNEDLEAKFIDKLVELSKDYYEYAKKLRTREKVKLDDVVEQLTKDLTSNNKISNAVVNIKKTEDVFASQEEIEVNEDLFPDSSSLIEDQVENESVGVGVDIEGNSPLQINLSYAGNKYDFTFIFEDKNPMSEWLKLEVEDKSANKYTITLNTRHSFFYPFIQKKDFLVLLAKFTTALVIAEINACSLATDGKVSPSSIRIEMGRILEDLK</sequence>
<dbReference type="InterPro" id="IPR036890">
    <property type="entry name" value="HATPase_C_sf"/>
</dbReference>
<accession>A0A9Q9BTD8</accession>
<organism evidence="1 2">
    <name type="scientific">Metamycoplasma hyosynoviae</name>
    <dbReference type="NCBI Taxonomy" id="29559"/>
    <lineage>
        <taxon>Bacteria</taxon>
        <taxon>Bacillati</taxon>
        <taxon>Mycoplasmatota</taxon>
        <taxon>Mycoplasmoidales</taxon>
        <taxon>Metamycoplasmataceae</taxon>
        <taxon>Metamycoplasma</taxon>
    </lineage>
</organism>
<dbReference type="AlphaFoldDB" id="A0A9Q9BTD8"/>
<dbReference type="RefSeq" id="WP_254735428.1">
    <property type="nucleotide sequence ID" value="NZ_CP101127.1"/>
</dbReference>
<keyword evidence="1" id="KW-0067">ATP-binding</keyword>
<dbReference type="SUPFAM" id="SSF55874">
    <property type="entry name" value="ATPase domain of HSP90 chaperone/DNA topoisomerase II/histidine kinase"/>
    <property type="match status" value="1"/>
</dbReference>
<dbReference type="GeneID" id="75105032"/>
<evidence type="ECO:0000313" key="2">
    <source>
        <dbReference type="Proteomes" id="UP001059349"/>
    </source>
</evidence>
<proteinExistence type="predicted"/>
<name>A0A9Q9BTD8_9BACT</name>
<dbReference type="Gene3D" id="3.30.565.10">
    <property type="entry name" value="Histidine kinase-like ATPase, C-terminal domain"/>
    <property type="match status" value="1"/>
</dbReference>
<dbReference type="EMBL" id="CP101127">
    <property type="protein sequence ID" value="UTO26118.1"/>
    <property type="molecule type" value="Genomic_DNA"/>
</dbReference>
<dbReference type="GO" id="GO:0005524">
    <property type="term" value="F:ATP binding"/>
    <property type="evidence" value="ECO:0007669"/>
    <property type="project" value="UniProtKB-KW"/>
</dbReference>
<dbReference type="Pfam" id="PF13589">
    <property type="entry name" value="HATPase_c_3"/>
    <property type="match status" value="1"/>
</dbReference>
<keyword evidence="1" id="KW-0547">Nucleotide-binding</keyword>
<reference evidence="1" key="1">
    <citation type="submission" date="2022-07" db="EMBL/GenBank/DDBJ databases">
        <title>Complete genome of Mycoplasma hyosynoviae B1.</title>
        <authorList>
            <person name="Spergser J."/>
        </authorList>
    </citation>
    <scope>NUCLEOTIDE SEQUENCE</scope>
    <source>
        <strain evidence="1">B1</strain>
    </source>
</reference>
<dbReference type="Proteomes" id="UP001059349">
    <property type="component" value="Chromosome"/>
</dbReference>
<protein>
    <submittedName>
        <fullName evidence="1">ATP-binding protein</fullName>
    </submittedName>
</protein>